<dbReference type="InterPro" id="IPR055568">
    <property type="entry name" value="DUF7144"/>
</dbReference>
<proteinExistence type="predicted"/>
<evidence type="ECO:0000259" key="2">
    <source>
        <dbReference type="Pfam" id="PF23636"/>
    </source>
</evidence>
<evidence type="ECO:0000313" key="3">
    <source>
        <dbReference type="EMBL" id="MBD1322337.1"/>
    </source>
</evidence>
<feature type="transmembrane region" description="Helical" evidence="1">
    <location>
        <begin position="91"/>
        <end position="111"/>
    </location>
</feature>
<evidence type="ECO:0000256" key="1">
    <source>
        <dbReference type="SAM" id="Phobius"/>
    </source>
</evidence>
<name>A0ABR7WKA4_9ACTN</name>
<comment type="caution">
    <text evidence="3">The sequence shown here is derived from an EMBL/GenBank/DDBJ whole genome shotgun (WGS) entry which is preliminary data.</text>
</comment>
<dbReference type="EMBL" id="JACWMS010000006">
    <property type="protein sequence ID" value="MBD1322337.1"/>
    <property type="molecule type" value="Genomic_DNA"/>
</dbReference>
<dbReference type="Pfam" id="PF23636">
    <property type="entry name" value="DUF7144"/>
    <property type="match status" value="1"/>
</dbReference>
<feature type="transmembrane region" description="Helical" evidence="1">
    <location>
        <begin position="65"/>
        <end position="84"/>
    </location>
</feature>
<evidence type="ECO:0000313" key="4">
    <source>
        <dbReference type="Proteomes" id="UP000602395"/>
    </source>
</evidence>
<gene>
    <name evidence="3" type="ORF">IDF66_22390</name>
</gene>
<sequence>MTTPQYEERRYEDHRVQQGFAGGTTIAAAILLLTGGIIGLLQGISAVAKDDLFVVGPQYVYKMDITSWGWIHIVVSIVAIGIAIGMFTGAAWARVAAIIVAALSIILNFLWLPYYPWWSVLVIAIDLVIIWAVATWKTA</sequence>
<feature type="transmembrane region" description="Helical" evidence="1">
    <location>
        <begin position="117"/>
        <end position="136"/>
    </location>
</feature>
<keyword evidence="1" id="KW-1133">Transmembrane helix</keyword>
<feature type="transmembrane region" description="Helical" evidence="1">
    <location>
        <begin position="20"/>
        <end position="45"/>
    </location>
</feature>
<protein>
    <recommendedName>
        <fullName evidence="2">DUF7144 domain-containing protein</fullName>
    </recommendedName>
</protein>
<keyword evidence="1" id="KW-0812">Transmembrane</keyword>
<dbReference type="Proteomes" id="UP000602395">
    <property type="component" value="Unassembled WGS sequence"/>
</dbReference>
<keyword evidence="4" id="KW-1185">Reference proteome</keyword>
<accession>A0ABR7WKA4</accession>
<reference evidence="3 4" key="1">
    <citation type="submission" date="2020-09" db="EMBL/GenBank/DDBJ databases">
        <title>Novel species in genus Gordonia.</title>
        <authorList>
            <person name="Zhang G."/>
        </authorList>
    </citation>
    <scope>NUCLEOTIDE SEQUENCE [LARGE SCALE GENOMIC DNA]</scope>
    <source>
        <strain evidence="3 4">ON-33</strain>
    </source>
</reference>
<dbReference type="RefSeq" id="WP_164310416.1">
    <property type="nucleotide sequence ID" value="NZ_BAABAD010000005.1"/>
</dbReference>
<organism evidence="3 4">
    <name type="scientific">Gordonia hankookensis</name>
    <dbReference type="NCBI Taxonomy" id="589403"/>
    <lineage>
        <taxon>Bacteria</taxon>
        <taxon>Bacillati</taxon>
        <taxon>Actinomycetota</taxon>
        <taxon>Actinomycetes</taxon>
        <taxon>Mycobacteriales</taxon>
        <taxon>Gordoniaceae</taxon>
        <taxon>Gordonia</taxon>
    </lineage>
</organism>
<feature type="domain" description="DUF7144" evidence="2">
    <location>
        <begin position="25"/>
        <end position="137"/>
    </location>
</feature>
<keyword evidence="1" id="KW-0472">Membrane</keyword>